<proteinExistence type="predicted"/>
<feature type="domain" description="ATPase AAA-type core" evidence="1">
    <location>
        <begin position="355"/>
        <end position="492"/>
    </location>
</feature>
<name>A0ABW2BSB9_9HYPH</name>
<gene>
    <name evidence="2" type="ORF">ACFQE0_26240</name>
</gene>
<dbReference type="Pfam" id="PF00004">
    <property type="entry name" value="AAA"/>
    <property type="match status" value="1"/>
</dbReference>
<dbReference type="RefSeq" id="WP_378974977.1">
    <property type="nucleotide sequence ID" value="NZ_JBHSWN010000001.1"/>
</dbReference>
<organism evidence="2 3">
    <name type="scientific">Methylobacterium komagatae</name>
    <dbReference type="NCBI Taxonomy" id="374425"/>
    <lineage>
        <taxon>Bacteria</taxon>
        <taxon>Pseudomonadati</taxon>
        <taxon>Pseudomonadota</taxon>
        <taxon>Alphaproteobacteria</taxon>
        <taxon>Hyphomicrobiales</taxon>
        <taxon>Methylobacteriaceae</taxon>
        <taxon>Methylobacterium</taxon>
    </lineage>
</organism>
<dbReference type="InterPro" id="IPR027417">
    <property type="entry name" value="P-loop_NTPase"/>
</dbReference>
<sequence>MTKHAASSAAAVRAAILDPRPFAGPRDGQGTRTRVQLLYGGGMLGHDAVTDLRARLQPLLGAPGLRDRTHAALTAAFEEATVGRISTLERMLASEALRNSLPTPTLALVRDVGGVLVFHLAELGCELASARLAAELLSTAAAQVRAAQLDRAFLVVRHALLRAEDAQATFRDVPYVPGPSYPRLESFDVEAAAWVQAWTTFGSALRMVEDEDTILRGGAGQRVEPPVVQDGDLALDLPDVPPGQLSAEEILAVANARRILDEGARRRAARPALSLVVFPVMTHLPEPSKSIRDRGDSPRALAEPWAGKPMPLVSAPDPAAFVKRLRARFPWAVEAVEAYAADLVGAPYARFSPRILVGPAGCGKTAFARAVLEAAGLDVTVYAGAGQMDGGSWAGTSRMWGSWRPSVPAQACLRFGKASHGIVVDEVEKAGDSRRWGRLDETLLPFLERGSTARAIHDPAFECALDLSPVSYVLTANSLDGLSAPLRDRCQALEWKAPRAEDLPVVAAAILDELRRERGFDEAWCPALDGGEPTSSRHGAAAACAPCAG</sequence>
<reference evidence="3" key="1">
    <citation type="journal article" date="2019" name="Int. J. Syst. Evol. Microbiol.">
        <title>The Global Catalogue of Microorganisms (GCM) 10K type strain sequencing project: providing services to taxonomists for standard genome sequencing and annotation.</title>
        <authorList>
            <consortium name="The Broad Institute Genomics Platform"/>
            <consortium name="The Broad Institute Genome Sequencing Center for Infectious Disease"/>
            <person name="Wu L."/>
            <person name="Ma J."/>
        </authorList>
    </citation>
    <scope>NUCLEOTIDE SEQUENCE [LARGE SCALE GENOMIC DNA]</scope>
    <source>
        <strain evidence="3">CCUG 48316</strain>
    </source>
</reference>
<dbReference type="SUPFAM" id="SSF52540">
    <property type="entry name" value="P-loop containing nucleoside triphosphate hydrolases"/>
    <property type="match status" value="1"/>
</dbReference>
<comment type="caution">
    <text evidence="2">The sequence shown here is derived from an EMBL/GenBank/DDBJ whole genome shotgun (WGS) entry which is preliminary data.</text>
</comment>
<evidence type="ECO:0000313" key="2">
    <source>
        <dbReference type="EMBL" id="MFC6792754.1"/>
    </source>
</evidence>
<dbReference type="InterPro" id="IPR003959">
    <property type="entry name" value="ATPase_AAA_core"/>
</dbReference>
<dbReference type="EMBL" id="JBHSWN010000001">
    <property type="protein sequence ID" value="MFC6792754.1"/>
    <property type="molecule type" value="Genomic_DNA"/>
</dbReference>
<dbReference type="Gene3D" id="3.40.50.300">
    <property type="entry name" value="P-loop containing nucleotide triphosphate hydrolases"/>
    <property type="match status" value="1"/>
</dbReference>
<accession>A0ABW2BSB9</accession>
<keyword evidence="3" id="KW-1185">Reference proteome</keyword>
<dbReference type="Proteomes" id="UP001596292">
    <property type="component" value="Unassembled WGS sequence"/>
</dbReference>
<protein>
    <submittedName>
        <fullName evidence="2">AAA family ATPase</fullName>
    </submittedName>
</protein>
<evidence type="ECO:0000259" key="1">
    <source>
        <dbReference type="Pfam" id="PF00004"/>
    </source>
</evidence>
<evidence type="ECO:0000313" key="3">
    <source>
        <dbReference type="Proteomes" id="UP001596292"/>
    </source>
</evidence>